<dbReference type="InterPro" id="IPR035013">
    <property type="entry name" value="YabN_N"/>
</dbReference>
<evidence type="ECO:0000313" key="3">
    <source>
        <dbReference type="EMBL" id="HEF64778.1"/>
    </source>
</evidence>
<proteinExistence type="predicted"/>
<gene>
    <name evidence="3" type="ORF">ENP47_04160</name>
</gene>
<dbReference type="GO" id="GO:0006950">
    <property type="term" value="P:response to stress"/>
    <property type="evidence" value="ECO:0007669"/>
    <property type="project" value="UniProtKB-ARBA"/>
</dbReference>
<dbReference type="InterPro" id="IPR048015">
    <property type="entry name" value="NTP-PPase_MazG-like_N"/>
</dbReference>
<dbReference type="SUPFAM" id="SSF53790">
    <property type="entry name" value="Tetrapyrrole methylase"/>
    <property type="match status" value="1"/>
</dbReference>
<dbReference type="CDD" id="cd11528">
    <property type="entry name" value="NTP-PPase_MazG_Nterm"/>
    <property type="match status" value="1"/>
</dbReference>
<dbReference type="AlphaFoldDB" id="A0A7C1XD41"/>
<sequence>MSARARLTIVGLGPGAPEHLTAAAAAALSEARVLVRTRLHPVAQSFPNADRWMSCDDLYEAASSFEEVYDRIVGRVIEEARRAPLVYAVPGHPLVGEATVRRLLVDAPQHGIEYSIVPGLSFVDAVLPILGIDALATNLQIVDALELVSCLEAAPFAAGRSPLSPLRPALLGQLYDRPLASQVKLALERLYPPTVTVSIVRQAGTSSPLVLHVPLHELDHYHYDASTAVYLPPVDPLDARVTEALQQVVARLRAPGGCPWDREQTHQSLRRHLLEETYEVLEAIDREDDEALCEELGDVLLQVIMHAQLAEERGTFVYEDIVAAVIEKLVRRHPHVFGETKAESVGVVLTRWEQIKAAEREEEEPPRHVVPLTLPALARAQELVERLRRLYPERYEALRQHVAGTTPETTADTILQQLVSSVLAASEQALDAEAALRMWTLELERTHFGEASAYQSDG</sequence>
<dbReference type="GO" id="GO:0046081">
    <property type="term" value="P:dUTP catabolic process"/>
    <property type="evidence" value="ECO:0007669"/>
    <property type="project" value="TreeGrafter"/>
</dbReference>
<protein>
    <submittedName>
        <fullName evidence="3">MazG family protein</fullName>
    </submittedName>
</protein>
<dbReference type="GO" id="GO:0046061">
    <property type="term" value="P:dATP catabolic process"/>
    <property type="evidence" value="ECO:0007669"/>
    <property type="project" value="TreeGrafter"/>
</dbReference>
<dbReference type="SUPFAM" id="SSF101386">
    <property type="entry name" value="all-alpha NTP pyrophosphatases"/>
    <property type="match status" value="1"/>
</dbReference>
<dbReference type="PANTHER" id="PTHR30522:SF0">
    <property type="entry name" value="NUCLEOSIDE TRIPHOSPHATE PYROPHOSPHOHYDROLASE"/>
    <property type="match status" value="1"/>
</dbReference>
<dbReference type="InterPro" id="IPR011551">
    <property type="entry name" value="NTP_PyrPHydrolase_MazG"/>
</dbReference>
<dbReference type="GO" id="GO:0046076">
    <property type="term" value="P:dTTP catabolic process"/>
    <property type="evidence" value="ECO:0007669"/>
    <property type="project" value="TreeGrafter"/>
</dbReference>
<reference evidence="3" key="1">
    <citation type="journal article" date="2020" name="mSystems">
        <title>Genome- and Community-Level Interaction Insights into Carbon Utilization and Element Cycling Functions of Hydrothermarchaeota in Hydrothermal Sediment.</title>
        <authorList>
            <person name="Zhou Z."/>
            <person name="Liu Y."/>
            <person name="Xu W."/>
            <person name="Pan J."/>
            <person name="Luo Z.H."/>
            <person name="Li M."/>
        </authorList>
    </citation>
    <scope>NUCLEOTIDE SEQUENCE [LARGE SCALE GENOMIC DNA]</scope>
    <source>
        <strain evidence="3">SpSt-222</strain>
    </source>
</reference>
<dbReference type="GO" id="GO:0008168">
    <property type="term" value="F:methyltransferase activity"/>
    <property type="evidence" value="ECO:0007669"/>
    <property type="project" value="InterPro"/>
</dbReference>
<dbReference type="GO" id="GO:0046047">
    <property type="term" value="P:TTP catabolic process"/>
    <property type="evidence" value="ECO:0007669"/>
    <property type="project" value="TreeGrafter"/>
</dbReference>
<dbReference type="GO" id="GO:0006203">
    <property type="term" value="P:dGTP catabolic process"/>
    <property type="evidence" value="ECO:0007669"/>
    <property type="project" value="TreeGrafter"/>
</dbReference>
<organism evidence="3">
    <name type="scientific">Thermomicrobium roseum</name>
    <dbReference type="NCBI Taxonomy" id="500"/>
    <lineage>
        <taxon>Bacteria</taxon>
        <taxon>Pseudomonadati</taxon>
        <taxon>Thermomicrobiota</taxon>
        <taxon>Thermomicrobia</taxon>
        <taxon>Thermomicrobiales</taxon>
        <taxon>Thermomicrobiaceae</taxon>
        <taxon>Thermomicrobium</taxon>
    </lineage>
</organism>
<feature type="domain" description="Tetrapyrrole methylase" evidence="1">
    <location>
        <begin position="6"/>
        <end position="218"/>
    </location>
</feature>
<dbReference type="Pfam" id="PF03819">
    <property type="entry name" value="MazG"/>
    <property type="match status" value="1"/>
</dbReference>
<dbReference type="Gene3D" id="1.10.287.1080">
    <property type="entry name" value="MazG-like"/>
    <property type="match status" value="1"/>
</dbReference>
<accession>A0A7C1XD41</accession>
<dbReference type="FunFam" id="1.10.287.1080:FF:000001">
    <property type="entry name" value="Nucleoside triphosphate pyrophosphohydrolase"/>
    <property type="match status" value="1"/>
</dbReference>
<dbReference type="InterPro" id="IPR014777">
    <property type="entry name" value="4pyrrole_Mease_sub1"/>
</dbReference>
<dbReference type="GO" id="GO:0047429">
    <property type="term" value="F:nucleoside triphosphate diphosphatase activity"/>
    <property type="evidence" value="ECO:0007669"/>
    <property type="project" value="TreeGrafter"/>
</dbReference>
<dbReference type="InterPro" id="IPR035996">
    <property type="entry name" value="4pyrrol_Methylase_sf"/>
</dbReference>
<dbReference type="EMBL" id="DSJL01000009">
    <property type="protein sequence ID" value="HEF64778.1"/>
    <property type="molecule type" value="Genomic_DNA"/>
</dbReference>
<dbReference type="PANTHER" id="PTHR30522">
    <property type="entry name" value="NUCLEOSIDE TRIPHOSPHATE PYROPHOSPHOHYDROLASE"/>
    <property type="match status" value="1"/>
</dbReference>
<evidence type="ECO:0000259" key="2">
    <source>
        <dbReference type="Pfam" id="PF03819"/>
    </source>
</evidence>
<dbReference type="InterPro" id="IPR000878">
    <property type="entry name" value="4pyrrol_Mease"/>
</dbReference>
<name>A0A7C1XD41_THERO</name>
<dbReference type="NCBIfam" id="TIGR00444">
    <property type="entry name" value="mazG"/>
    <property type="match status" value="1"/>
</dbReference>
<dbReference type="Gene3D" id="3.40.1010.10">
    <property type="entry name" value="Cobalt-precorrin-4 Transmethylase, Domain 1"/>
    <property type="match status" value="1"/>
</dbReference>
<dbReference type="GO" id="GO:0046052">
    <property type="term" value="P:UTP catabolic process"/>
    <property type="evidence" value="ECO:0007669"/>
    <property type="project" value="TreeGrafter"/>
</dbReference>
<comment type="caution">
    <text evidence="3">The sequence shown here is derived from an EMBL/GenBank/DDBJ whole genome shotgun (WGS) entry which is preliminary data.</text>
</comment>
<dbReference type="CDD" id="cd11723">
    <property type="entry name" value="YabN_N_like"/>
    <property type="match status" value="1"/>
</dbReference>
<evidence type="ECO:0000259" key="1">
    <source>
        <dbReference type="Pfam" id="PF00590"/>
    </source>
</evidence>
<feature type="domain" description="NTP pyrophosphohydrolase MazG-like" evidence="2">
    <location>
        <begin position="264"/>
        <end position="337"/>
    </location>
</feature>
<dbReference type="Pfam" id="PF00590">
    <property type="entry name" value="TP_methylase"/>
    <property type="match status" value="1"/>
</dbReference>
<dbReference type="InterPro" id="IPR004518">
    <property type="entry name" value="MazG-like_dom"/>
</dbReference>